<protein>
    <submittedName>
        <fullName evidence="1">Uncharacterized protein</fullName>
    </submittedName>
</protein>
<proteinExistence type="predicted"/>
<dbReference type="EMBL" id="BAVR01000013">
    <property type="protein sequence ID" value="GAE88024.1"/>
    <property type="molecule type" value="Genomic_DNA"/>
</dbReference>
<evidence type="ECO:0000313" key="2">
    <source>
        <dbReference type="Proteomes" id="UP000019109"/>
    </source>
</evidence>
<dbReference type="Proteomes" id="UP000019109">
    <property type="component" value="Unassembled WGS sequence"/>
</dbReference>
<sequence length="129" mass="14451">MQSFLTGGQNFCTYDNTTNKMINFKTKITPKVIMTFNGDTVDINVVGNAGNTYDMTGHVPKDTVEMHIVLNYNLNPVENKDLGVNVQIINNTDKKININLYDKVRRAKITDRNGNSIYSSSSTEKVTIV</sequence>
<reference evidence="1" key="1">
    <citation type="journal article" date="2014" name="Genome Announc.">
        <title>Draft Genome Sequence of Clostridium straminisolvens Strain JCM 21531T, Isolated from a Cellulose-Degrading Bacterial Community.</title>
        <authorList>
            <person name="Yuki M."/>
            <person name="Oshima K."/>
            <person name="Suda W."/>
            <person name="Sakamoto M."/>
            <person name="Kitamura K."/>
            <person name="Iida T."/>
            <person name="Hattori M."/>
            <person name="Ohkuma M."/>
        </authorList>
    </citation>
    <scope>NUCLEOTIDE SEQUENCE [LARGE SCALE GENOMIC DNA]</scope>
    <source>
        <strain evidence="1">JCM 21531</strain>
    </source>
</reference>
<organism evidence="1 2">
    <name type="scientific">Acetivibrio straminisolvens JCM 21531</name>
    <dbReference type="NCBI Taxonomy" id="1294263"/>
    <lineage>
        <taxon>Bacteria</taxon>
        <taxon>Bacillati</taxon>
        <taxon>Bacillota</taxon>
        <taxon>Clostridia</taxon>
        <taxon>Eubacteriales</taxon>
        <taxon>Oscillospiraceae</taxon>
        <taxon>Acetivibrio</taxon>
    </lineage>
</organism>
<evidence type="ECO:0000313" key="1">
    <source>
        <dbReference type="EMBL" id="GAE88024.1"/>
    </source>
</evidence>
<gene>
    <name evidence="1" type="ORF">JCM21531_1439</name>
</gene>
<dbReference type="STRING" id="1294263.JCM21531_1439"/>
<accession>W4V5J3</accession>
<comment type="caution">
    <text evidence="1">The sequence shown here is derived from an EMBL/GenBank/DDBJ whole genome shotgun (WGS) entry which is preliminary data.</text>
</comment>
<name>W4V5J3_9FIRM</name>
<keyword evidence="2" id="KW-1185">Reference proteome</keyword>
<dbReference type="AlphaFoldDB" id="W4V5J3"/>